<evidence type="ECO:0000256" key="7">
    <source>
        <dbReference type="SAM" id="MobiDB-lite"/>
    </source>
</evidence>
<dbReference type="InterPro" id="IPR016813">
    <property type="entry name" value="NADH_Ub_cplx-1_21kDa"/>
</dbReference>
<dbReference type="SUPFAM" id="SSF54928">
    <property type="entry name" value="RNA-binding domain, RBD"/>
    <property type="match status" value="1"/>
</dbReference>
<feature type="region of interest" description="Disordered" evidence="7">
    <location>
        <begin position="406"/>
        <end position="426"/>
    </location>
</feature>
<keyword evidence="2" id="KW-0507">mRNA processing</keyword>
<dbReference type="OrthoDB" id="10258585at2759"/>
<feature type="domain" description="RRM" evidence="8">
    <location>
        <begin position="318"/>
        <end position="406"/>
    </location>
</feature>
<dbReference type="GO" id="GO:0000398">
    <property type="term" value="P:mRNA splicing, via spliceosome"/>
    <property type="evidence" value="ECO:0007669"/>
    <property type="project" value="InterPro"/>
</dbReference>
<keyword evidence="3" id="KW-0677">Repeat</keyword>
<evidence type="ECO:0000256" key="1">
    <source>
        <dbReference type="ARBA" id="ARBA00007747"/>
    </source>
</evidence>
<dbReference type="InterPro" id="IPR000504">
    <property type="entry name" value="RRM_dom"/>
</dbReference>
<keyword evidence="4 6" id="KW-0694">RNA-binding</keyword>
<dbReference type="Gene3D" id="3.30.70.330">
    <property type="match status" value="2"/>
</dbReference>
<dbReference type="PANTHER" id="PTHR15608">
    <property type="entry name" value="SPLICING FACTOR U2AF-ASSOCIATED PROTEIN 2"/>
    <property type="match status" value="1"/>
</dbReference>
<reference evidence="9 10" key="1">
    <citation type="journal article" date="2020" name="ISME J.">
        <title>Uncovering the hidden diversity of litter-decomposition mechanisms in mushroom-forming fungi.</title>
        <authorList>
            <person name="Floudas D."/>
            <person name="Bentzer J."/>
            <person name="Ahren D."/>
            <person name="Johansson T."/>
            <person name="Persson P."/>
            <person name="Tunlid A."/>
        </authorList>
    </citation>
    <scope>NUCLEOTIDE SEQUENCE [LARGE SCALE GENOMIC DNA]</scope>
    <source>
        <strain evidence="9 10">CBS 291.85</strain>
    </source>
</reference>
<dbReference type="Pfam" id="PF00076">
    <property type="entry name" value="RRM_1"/>
    <property type="match status" value="2"/>
</dbReference>
<dbReference type="PROSITE" id="PS50102">
    <property type="entry name" value="RRM"/>
    <property type="match status" value="1"/>
</dbReference>
<evidence type="ECO:0000256" key="5">
    <source>
        <dbReference type="ARBA" id="ARBA00023187"/>
    </source>
</evidence>
<comment type="caution">
    <text evidence="9">The sequence shown here is derived from an EMBL/GenBank/DDBJ whole genome shotgun (WGS) entry which is preliminary data.</text>
</comment>
<evidence type="ECO:0000256" key="3">
    <source>
        <dbReference type="ARBA" id="ARBA00022737"/>
    </source>
</evidence>
<dbReference type="InterPro" id="IPR012677">
    <property type="entry name" value="Nucleotide-bd_a/b_plait_sf"/>
</dbReference>
<comment type="similarity">
    <text evidence="1">Belongs to the HTATSF1 family.</text>
</comment>
<evidence type="ECO:0000259" key="8">
    <source>
        <dbReference type="PROSITE" id="PS50102"/>
    </source>
</evidence>
<dbReference type="EMBL" id="JAACJM010000085">
    <property type="protein sequence ID" value="KAF5348626.1"/>
    <property type="molecule type" value="Genomic_DNA"/>
</dbReference>
<evidence type="ECO:0000256" key="6">
    <source>
        <dbReference type="PROSITE-ProRule" id="PRU00176"/>
    </source>
</evidence>
<dbReference type="CDD" id="cd22849">
    <property type="entry name" value="NuzM"/>
    <property type="match status" value="1"/>
</dbReference>
<feature type="compositionally biased region" description="Basic and acidic residues" evidence="7">
    <location>
        <begin position="279"/>
        <end position="288"/>
    </location>
</feature>
<dbReference type="InterPro" id="IPR034393">
    <property type="entry name" value="TatSF1-like"/>
</dbReference>
<dbReference type="SMART" id="SM00360">
    <property type="entry name" value="RRM"/>
    <property type="match status" value="2"/>
</dbReference>
<keyword evidence="5" id="KW-0508">mRNA splicing</keyword>
<dbReference type="GO" id="GO:0005686">
    <property type="term" value="C:U2 snRNP"/>
    <property type="evidence" value="ECO:0007669"/>
    <property type="project" value="TreeGrafter"/>
</dbReference>
<dbReference type="PANTHER" id="PTHR15608:SF0">
    <property type="entry name" value="HIV TAT-SPECIFIC FACTOR 1"/>
    <property type="match status" value="1"/>
</dbReference>
<evidence type="ECO:0000256" key="4">
    <source>
        <dbReference type="ARBA" id="ARBA00022884"/>
    </source>
</evidence>
<dbReference type="GO" id="GO:0003723">
    <property type="term" value="F:RNA binding"/>
    <property type="evidence" value="ECO:0007669"/>
    <property type="project" value="UniProtKB-UniRule"/>
</dbReference>
<dbReference type="GO" id="GO:0005684">
    <property type="term" value="C:U2-type spliceosomal complex"/>
    <property type="evidence" value="ECO:0007669"/>
    <property type="project" value="TreeGrafter"/>
</dbReference>
<protein>
    <recommendedName>
        <fullName evidence="8">RRM domain-containing protein</fullName>
    </recommendedName>
</protein>
<gene>
    <name evidence="9" type="ORF">D9758_006852</name>
</gene>
<sequence length="588" mass="64965">MATRKAADSTLYHLSPKGFWKKFRDAIVINPEISSGLPMQGINRYPPPGSRPEKYSTPATKASDPAQNPYWKRDVRRAYPQLSVITQPGLSQLLIEHSQGAPSVAAPAEGQAEGTTAVSKAAEPLEFTAAISTITSSTTVYTESKLPPKLPIPFAAWVPERAEDAPHVGYFPMKLESVTNCIASNNCKLFMTSNPPPTAIAGAPAASLPAHFADDPRVYFSKDTNTWRYEEEDGTEMEYDAAKGSWVPLVDEELIKKQQAAYSVPGVDEDTPAAPVLQRENKKRKEPEDYTSATPVSISGPANKRGKKEEKERKSKNTAVYVTGLPPDTELDELVQTFSRYGVLEEDDEGESKVKMYAKEDGSFGGEALVVYFKEDSVSLALNILDESELRLGDPNSVMKVSIADFSHKNSGGGGGGQSQPRKTIDKKKISKRLTKMQRKLEDWDDGDGFGPSIEPDDRSVNRNSRVVVLKHMFTLEELQEDPTLLLELKEDVRDECSGLGEVTNVVLYDQEKDGVMTVKFRDPLSAQACVIKMNGRFFAGRKIEASLYAGKQRFQRSEVGEEFEGDSDEAEKKRLDNFAQWLLTEGD</sequence>
<dbReference type="InterPro" id="IPR035979">
    <property type="entry name" value="RBD_domain_sf"/>
</dbReference>
<dbReference type="InterPro" id="IPR034392">
    <property type="entry name" value="TatSF1-like_RRM1"/>
</dbReference>
<name>A0A8H5FTI3_9AGAR</name>
<feature type="region of interest" description="Disordered" evidence="7">
    <location>
        <begin position="261"/>
        <end position="317"/>
    </location>
</feature>
<evidence type="ECO:0000256" key="2">
    <source>
        <dbReference type="ARBA" id="ARBA00022664"/>
    </source>
</evidence>
<proteinExistence type="inferred from homology"/>
<feature type="region of interest" description="Disordered" evidence="7">
    <location>
        <begin position="38"/>
        <end position="68"/>
    </location>
</feature>
<dbReference type="Proteomes" id="UP000559256">
    <property type="component" value="Unassembled WGS sequence"/>
</dbReference>
<accession>A0A8H5FTI3</accession>
<dbReference type="FunFam" id="3.30.70.330:FF:000105">
    <property type="entry name" value="HIV Tat-specific factor 1 homolog"/>
    <property type="match status" value="1"/>
</dbReference>
<dbReference type="CDD" id="cd12281">
    <property type="entry name" value="RRM1_TatSF1_like"/>
    <property type="match status" value="1"/>
</dbReference>
<keyword evidence="10" id="KW-1185">Reference proteome</keyword>
<dbReference type="AlphaFoldDB" id="A0A8H5FTI3"/>
<evidence type="ECO:0000313" key="9">
    <source>
        <dbReference type="EMBL" id="KAF5348626.1"/>
    </source>
</evidence>
<evidence type="ECO:0000313" key="10">
    <source>
        <dbReference type="Proteomes" id="UP000559256"/>
    </source>
</evidence>
<organism evidence="9 10">
    <name type="scientific">Tetrapyrgos nigripes</name>
    <dbReference type="NCBI Taxonomy" id="182062"/>
    <lineage>
        <taxon>Eukaryota</taxon>
        <taxon>Fungi</taxon>
        <taxon>Dikarya</taxon>
        <taxon>Basidiomycota</taxon>
        <taxon>Agaricomycotina</taxon>
        <taxon>Agaricomycetes</taxon>
        <taxon>Agaricomycetidae</taxon>
        <taxon>Agaricales</taxon>
        <taxon>Marasmiineae</taxon>
        <taxon>Marasmiaceae</taxon>
        <taxon>Tetrapyrgos</taxon>
    </lineage>
</organism>
<dbReference type="CDD" id="cd12285">
    <property type="entry name" value="RRM3_RBM39_like"/>
    <property type="match status" value="1"/>
</dbReference>